<evidence type="ECO:0000313" key="2">
    <source>
        <dbReference type="Proteomes" id="UP000255389"/>
    </source>
</evidence>
<gene>
    <name evidence="1" type="ORF">NCTC1542_06990</name>
</gene>
<dbReference type="EMBL" id="UGQY01000006">
    <property type="protein sequence ID" value="SUA31635.1"/>
    <property type="molecule type" value="Genomic_DNA"/>
</dbReference>
<name>A0A378WCS5_MYCFO</name>
<reference evidence="1 2" key="1">
    <citation type="submission" date="2018-06" db="EMBL/GenBank/DDBJ databases">
        <authorList>
            <consortium name="Pathogen Informatics"/>
            <person name="Doyle S."/>
        </authorList>
    </citation>
    <scope>NUCLEOTIDE SEQUENCE [LARGE SCALE GENOMIC DNA]</scope>
    <source>
        <strain evidence="1 2">NCTC1542</strain>
    </source>
</reference>
<proteinExistence type="predicted"/>
<evidence type="ECO:0000313" key="1">
    <source>
        <dbReference type="EMBL" id="SUA31635.1"/>
    </source>
</evidence>
<protein>
    <submittedName>
        <fullName evidence="1">Uncharacterized protein</fullName>
    </submittedName>
</protein>
<dbReference type="AlphaFoldDB" id="A0A378WCS5"/>
<dbReference type="Proteomes" id="UP000255389">
    <property type="component" value="Unassembled WGS sequence"/>
</dbReference>
<accession>A0A378WCS5</accession>
<sequence>MALPEHFVSAIRTTVERLATQSFDAEATVNESNYLYMHFRGERLVQRAGVRAVSRCADINPV</sequence>
<organism evidence="1 2">
    <name type="scientific">Mycolicibacterium fortuitum</name>
    <name type="common">Mycobacterium fortuitum</name>
    <dbReference type="NCBI Taxonomy" id="1766"/>
    <lineage>
        <taxon>Bacteria</taxon>
        <taxon>Bacillati</taxon>
        <taxon>Actinomycetota</taxon>
        <taxon>Actinomycetes</taxon>
        <taxon>Mycobacteriales</taxon>
        <taxon>Mycobacteriaceae</taxon>
        <taxon>Mycolicibacterium</taxon>
    </lineage>
</organism>